<comment type="pathway">
    <text evidence="1 8">Amino-acid biosynthesis; L-histidine biosynthesis; L-histidine from 5-phospho-alpha-D-ribose 1-diphosphate: step 8/9.</text>
</comment>
<keyword evidence="4 8" id="KW-0028">Amino-acid biosynthesis</keyword>
<comment type="catalytic activity">
    <reaction evidence="7 8">
        <text>L-histidinol phosphate + H2O = L-histidinol + phosphate</text>
        <dbReference type="Rhea" id="RHEA:14465"/>
        <dbReference type="ChEBI" id="CHEBI:15377"/>
        <dbReference type="ChEBI" id="CHEBI:43474"/>
        <dbReference type="ChEBI" id="CHEBI:57699"/>
        <dbReference type="ChEBI" id="CHEBI:57980"/>
        <dbReference type="EC" id="3.1.3.15"/>
    </reaction>
</comment>
<keyword evidence="11" id="KW-1185">Reference proteome</keyword>
<dbReference type="InterPro" id="IPR016195">
    <property type="entry name" value="Pol/histidinol_Pase-like"/>
</dbReference>
<evidence type="ECO:0000256" key="7">
    <source>
        <dbReference type="ARBA" id="ARBA00049158"/>
    </source>
</evidence>
<sequence>MYDFHLHSNFSVDCKVPPEDMVKEAIKMGMKAICFTDHIDLSLDQDKSKNVLFNIEDYIKEINKLKYTYINEIEVLKGVEFGLQLGLIDKYNELSKNPFDFILCSIHSIDGERIFSREKSFDKDYEAGQVRYYTEMLEVLKNFDSFDSLAHIDFIDRYYKYNDIEYKFTDAAKEIVYEILKVIIDKEKALEINTAALRFNMKSFHPQDDILDMYKSLGGELITVGSDAHYKEDLAYGIKDAEKYLKEKGFKYLYIYKKRRPYPIHL</sequence>
<dbReference type="EMBL" id="CP096649">
    <property type="protein sequence ID" value="UQK58716.1"/>
    <property type="molecule type" value="Genomic_DNA"/>
</dbReference>
<accession>A0A9E7DIU3</accession>
<dbReference type="EC" id="3.1.3.15" evidence="3 8"/>
<evidence type="ECO:0000256" key="1">
    <source>
        <dbReference type="ARBA" id="ARBA00004970"/>
    </source>
</evidence>
<keyword evidence="5 8" id="KW-0378">Hydrolase</keyword>
<dbReference type="RefSeq" id="WP_249242299.1">
    <property type="nucleotide sequence ID" value="NZ_CP096649.1"/>
</dbReference>
<dbReference type="NCBIfam" id="TIGR01856">
    <property type="entry name" value="hisJ_fam"/>
    <property type="match status" value="1"/>
</dbReference>
<evidence type="ECO:0000256" key="8">
    <source>
        <dbReference type="RuleBase" id="RU366003"/>
    </source>
</evidence>
<dbReference type="KEGG" id="fms:M1R53_05615"/>
<dbReference type="SMART" id="SM00481">
    <property type="entry name" value="POLIIIAc"/>
    <property type="match status" value="1"/>
</dbReference>
<dbReference type="Proteomes" id="UP000831151">
    <property type="component" value="Chromosome"/>
</dbReference>
<dbReference type="GO" id="GO:0000105">
    <property type="term" value="P:L-histidine biosynthetic process"/>
    <property type="evidence" value="ECO:0007669"/>
    <property type="project" value="UniProtKB-UniRule"/>
</dbReference>
<dbReference type="InterPro" id="IPR003141">
    <property type="entry name" value="Pol/His_phosphatase_N"/>
</dbReference>
<reference evidence="10" key="1">
    <citation type="submission" date="2022-04" db="EMBL/GenBank/DDBJ databases">
        <title>Complete genome sequences of Ezakiella coagulans and Fenollaria massiliensis.</title>
        <authorList>
            <person name="France M.T."/>
            <person name="Clifford J."/>
            <person name="Narina S."/>
            <person name="Rutt L."/>
            <person name="Ravel J."/>
        </authorList>
    </citation>
    <scope>NUCLEOTIDE SEQUENCE</scope>
    <source>
        <strain evidence="10">C0061C2</strain>
    </source>
</reference>
<dbReference type="PANTHER" id="PTHR21039:SF0">
    <property type="entry name" value="HISTIDINOL-PHOSPHATASE"/>
    <property type="match status" value="1"/>
</dbReference>
<evidence type="ECO:0000256" key="5">
    <source>
        <dbReference type="ARBA" id="ARBA00022801"/>
    </source>
</evidence>
<dbReference type="InterPro" id="IPR010140">
    <property type="entry name" value="Histidinol_P_phosphatase_HisJ"/>
</dbReference>
<comment type="similarity">
    <text evidence="2 8">Belongs to the PHP hydrolase family. HisK subfamily.</text>
</comment>
<evidence type="ECO:0000256" key="4">
    <source>
        <dbReference type="ARBA" id="ARBA00022605"/>
    </source>
</evidence>
<dbReference type="AlphaFoldDB" id="A0A9E7DIU3"/>
<dbReference type="GO" id="GO:0004401">
    <property type="term" value="F:histidinol-phosphatase activity"/>
    <property type="evidence" value="ECO:0007669"/>
    <property type="project" value="UniProtKB-UniRule"/>
</dbReference>
<evidence type="ECO:0000256" key="2">
    <source>
        <dbReference type="ARBA" id="ARBA00009152"/>
    </source>
</evidence>
<dbReference type="Gene3D" id="3.20.20.140">
    <property type="entry name" value="Metal-dependent hydrolases"/>
    <property type="match status" value="1"/>
</dbReference>
<protein>
    <recommendedName>
        <fullName evidence="3 8">Histidinol-phosphatase</fullName>
        <shortName evidence="8">HolPase</shortName>
        <ecNumber evidence="3 8">3.1.3.15</ecNumber>
    </recommendedName>
</protein>
<evidence type="ECO:0000313" key="10">
    <source>
        <dbReference type="EMBL" id="UQK58716.1"/>
    </source>
</evidence>
<feature type="domain" description="Polymerase/histidinol phosphatase N-terminal" evidence="9">
    <location>
        <begin position="2"/>
        <end position="85"/>
    </location>
</feature>
<proteinExistence type="inferred from homology"/>
<evidence type="ECO:0000256" key="3">
    <source>
        <dbReference type="ARBA" id="ARBA00013085"/>
    </source>
</evidence>
<keyword evidence="6 8" id="KW-0368">Histidine biosynthesis</keyword>
<evidence type="ECO:0000256" key="6">
    <source>
        <dbReference type="ARBA" id="ARBA00023102"/>
    </source>
</evidence>
<dbReference type="Pfam" id="PF02811">
    <property type="entry name" value="PHP"/>
    <property type="match status" value="1"/>
</dbReference>
<dbReference type="InterPro" id="IPR004013">
    <property type="entry name" value="PHP_dom"/>
</dbReference>
<dbReference type="GO" id="GO:0005737">
    <property type="term" value="C:cytoplasm"/>
    <property type="evidence" value="ECO:0007669"/>
    <property type="project" value="TreeGrafter"/>
</dbReference>
<evidence type="ECO:0000313" key="11">
    <source>
        <dbReference type="Proteomes" id="UP000831151"/>
    </source>
</evidence>
<name>A0A9E7DIU3_9FIRM</name>
<organism evidence="10 11">
    <name type="scientific">Fenollaria massiliensis</name>
    <dbReference type="NCBI Taxonomy" id="938288"/>
    <lineage>
        <taxon>Bacteria</taxon>
        <taxon>Bacillati</taxon>
        <taxon>Bacillota</taxon>
        <taxon>Clostridia</taxon>
        <taxon>Eubacteriales</taxon>
        <taxon>Fenollaria</taxon>
    </lineage>
</organism>
<gene>
    <name evidence="10" type="ORF">M1R53_05615</name>
</gene>
<evidence type="ECO:0000259" key="9">
    <source>
        <dbReference type="SMART" id="SM00481"/>
    </source>
</evidence>
<dbReference type="SUPFAM" id="SSF89550">
    <property type="entry name" value="PHP domain-like"/>
    <property type="match status" value="1"/>
</dbReference>
<dbReference type="PANTHER" id="PTHR21039">
    <property type="entry name" value="HISTIDINOL PHOSPHATASE-RELATED"/>
    <property type="match status" value="1"/>
</dbReference>